<evidence type="ECO:0000313" key="6">
    <source>
        <dbReference type="Proteomes" id="UP000612055"/>
    </source>
</evidence>
<protein>
    <submittedName>
        <fullName evidence="5">Uncharacterized protein</fullName>
    </submittedName>
</protein>
<organism evidence="5 6">
    <name type="scientific">Edaphochlamys debaryana</name>
    <dbReference type="NCBI Taxonomy" id="47281"/>
    <lineage>
        <taxon>Eukaryota</taxon>
        <taxon>Viridiplantae</taxon>
        <taxon>Chlorophyta</taxon>
        <taxon>core chlorophytes</taxon>
        <taxon>Chlorophyceae</taxon>
        <taxon>CS clade</taxon>
        <taxon>Chlamydomonadales</taxon>
        <taxon>Chlamydomonadales incertae sedis</taxon>
        <taxon>Edaphochlamys</taxon>
    </lineage>
</organism>
<evidence type="ECO:0000313" key="5">
    <source>
        <dbReference type="EMBL" id="KAG2495333.1"/>
    </source>
</evidence>
<sequence length="183" mass="19623">MASAPKGAPKSALSPSAIDAPKSIFEAAERGMVGFITRTVERAIEYNINIRDKYQRTALHWAAEAGQVEAAECLMDYGIDAMATECNGRTCIHLAARAGHVPILKLLLDGKPAAEQEVLVNQPDFFGLTPVFLALQRGEESQDAFSLLMDRGGRYNQQAPSTGKLLQPMAGDPAEQPPVKASG</sequence>
<keyword evidence="2 3" id="KW-0040">ANK repeat</keyword>
<dbReference type="Proteomes" id="UP000612055">
    <property type="component" value="Unassembled WGS sequence"/>
</dbReference>
<evidence type="ECO:0000256" key="3">
    <source>
        <dbReference type="PROSITE-ProRule" id="PRU00023"/>
    </source>
</evidence>
<dbReference type="Pfam" id="PF13637">
    <property type="entry name" value="Ank_4"/>
    <property type="match status" value="1"/>
</dbReference>
<dbReference type="AlphaFoldDB" id="A0A835Y3P0"/>
<dbReference type="PANTHER" id="PTHR24198:SF165">
    <property type="entry name" value="ANKYRIN REPEAT-CONTAINING PROTEIN-RELATED"/>
    <property type="match status" value="1"/>
</dbReference>
<evidence type="ECO:0000256" key="2">
    <source>
        <dbReference type="ARBA" id="ARBA00023043"/>
    </source>
</evidence>
<accession>A0A835Y3P0</accession>
<gene>
    <name evidence="5" type="ORF">HYH03_006603</name>
</gene>
<name>A0A835Y3P0_9CHLO</name>
<reference evidence="5" key="1">
    <citation type="journal article" date="2020" name="bioRxiv">
        <title>Comparative genomics of Chlamydomonas.</title>
        <authorList>
            <person name="Craig R.J."/>
            <person name="Hasan A.R."/>
            <person name="Ness R.W."/>
            <person name="Keightley P.D."/>
        </authorList>
    </citation>
    <scope>NUCLEOTIDE SEQUENCE</scope>
    <source>
        <strain evidence="5">CCAP 11/70</strain>
    </source>
</reference>
<keyword evidence="1" id="KW-0677">Repeat</keyword>
<dbReference type="PROSITE" id="PS50088">
    <property type="entry name" value="ANK_REPEAT"/>
    <property type="match status" value="2"/>
</dbReference>
<dbReference type="InterPro" id="IPR036770">
    <property type="entry name" value="Ankyrin_rpt-contain_sf"/>
</dbReference>
<feature type="repeat" description="ANK" evidence="3">
    <location>
        <begin position="54"/>
        <end position="86"/>
    </location>
</feature>
<dbReference type="Gene3D" id="1.25.40.20">
    <property type="entry name" value="Ankyrin repeat-containing domain"/>
    <property type="match status" value="1"/>
</dbReference>
<dbReference type="PROSITE" id="PS50297">
    <property type="entry name" value="ANK_REP_REGION"/>
    <property type="match status" value="2"/>
</dbReference>
<evidence type="ECO:0000256" key="1">
    <source>
        <dbReference type="ARBA" id="ARBA00022737"/>
    </source>
</evidence>
<keyword evidence="6" id="KW-1185">Reference proteome</keyword>
<feature type="region of interest" description="Disordered" evidence="4">
    <location>
        <begin position="156"/>
        <end position="183"/>
    </location>
</feature>
<evidence type="ECO:0000256" key="4">
    <source>
        <dbReference type="SAM" id="MobiDB-lite"/>
    </source>
</evidence>
<dbReference type="PANTHER" id="PTHR24198">
    <property type="entry name" value="ANKYRIN REPEAT AND PROTEIN KINASE DOMAIN-CONTAINING PROTEIN"/>
    <property type="match status" value="1"/>
</dbReference>
<dbReference type="OrthoDB" id="301040at2759"/>
<dbReference type="InterPro" id="IPR002110">
    <property type="entry name" value="Ankyrin_rpt"/>
</dbReference>
<feature type="repeat" description="ANK" evidence="3">
    <location>
        <begin position="87"/>
        <end position="109"/>
    </location>
</feature>
<comment type="caution">
    <text evidence="5">The sequence shown here is derived from an EMBL/GenBank/DDBJ whole genome shotgun (WGS) entry which is preliminary data.</text>
</comment>
<dbReference type="SUPFAM" id="SSF48403">
    <property type="entry name" value="Ankyrin repeat"/>
    <property type="match status" value="1"/>
</dbReference>
<dbReference type="EMBL" id="JAEHOE010000025">
    <property type="protein sequence ID" value="KAG2495333.1"/>
    <property type="molecule type" value="Genomic_DNA"/>
</dbReference>
<dbReference type="SMART" id="SM00248">
    <property type="entry name" value="ANK"/>
    <property type="match status" value="3"/>
</dbReference>
<proteinExistence type="predicted"/>